<protein>
    <submittedName>
        <fullName evidence="5">Transcriptional regulator</fullName>
    </submittedName>
</protein>
<name>A0A3M2LBK4_9NOCA</name>
<evidence type="ECO:0000256" key="2">
    <source>
        <dbReference type="ARBA" id="ARBA00023125"/>
    </source>
</evidence>
<keyword evidence="3" id="KW-0804">Transcription</keyword>
<dbReference type="InterPro" id="IPR011991">
    <property type="entry name" value="ArsR-like_HTH"/>
</dbReference>
<sequence length="221" mass="24146">MTRNARTYGHFCLLARALEQVGDRWSLLVIRDLLSGPKRFTDLMDRLGGITPKTLSQRLTEFEDSGLVVADREPGRREVRYRLTPAGADLEPILDALGDWGLRHAFRPPLPGEPLHPDHLLRAFTRAVEQAGDHAPARWYLRLDGLDYALTCDGHAWTLAPDTVPAQPDLTIDTDTGSFAAAAFGGADLEIDGAPAAVARFRDMLTTVAAAADRTDPAPAR</sequence>
<dbReference type="GO" id="GO:0003700">
    <property type="term" value="F:DNA-binding transcription factor activity"/>
    <property type="evidence" value="ECO:0007669"/>
    <property type="project" value="InterPro"/>
</dbReference>
<keyword evidence="2" id="KW-0238">DNA-binding</keyword>
<dbReference type="OrthoDB" id="9792527at2"/>
<dbReference type="PANTHER" id="PTHR33204">
    <property type="entry name" value="TRANSCRIPTIONAL REGULATOR, MARR FAMILY"/>
    <property type="match status" value="1"/>
</dbReference>
<dbReference type="PROSITE" id="PS51118">
    <property type="entry name" value="HTH_HXLR"/>
    <property type="match status" value="1"/>
</dbReference>
<evidence type="ECO:0000256" key="3">
    <source>
        <dbReference type="ARBA" id="ARBA00023163"/>
    </source>
</evidence>
<dbReference type="InterPro" id="IPR036388">
    <property type="entry name" value="WH-like_DNA-bd_sf"/>
</dbReference>
<dbReference type="RefSeq" id="WP_122187511.1">
    <property type="nucleotide sequence ID" value="NZ_RFFH01000003.1"/>
</dbReference>
<dbReference type="InterPro" id="IPR036390">
    <property type="entry name" value="WH_DNA-bd_sf"/>
</dbReference>
<dbReference type="SUPFAM" id="SSF46785">
    <property type="entry name" value="Winged helix' DNA-binding domain"/>
    <property type="match status" value="1"/>
</dbReference>
<dbReference type="CDD" id="cd00090">
    <property type="entry name" value="HTH_ARSR"/>
    <property type="match status" value="1"/>
</dbReference>
<dbReference type="Gene3D" id="1.10.10.10">
    <property type="entry name" value="Winged helix-like DNA-binding domain superfamily/Winged helix DNA-binding domain"/>
    <property type="match status" value="1"/>
</dbReference>
<proteinExistence type="predicted"/>
<accession>A0A3M2LBK4</accession>
<keyword evidence="6" id="KW-1185">Reference proteome</keyword>
<evidence type="ECO:0000259" key="4">
    <source>
        <dbReference type="PROSITE" id="PS51118"/>
    </source>
</evidence>
<keyword evidence="1" id="KW-0805">Transcription regulation</keyword>
<dbReference type="InterPro" id="IPR001845">
    <property type="entry name" value="HTH_ArsR_DNA-bd_dom"/>
</dbReference>
<evidence type="ECO:0000313" key="6">
    <source>
        <dbReference type="Proteomes" id="UP000279275"/>
    </source>
</evidence>
<dbReference type="PANTHER" id="PTHR33204:SF18">
    <property type="entry name" value="TRANSCRIPTIONAL REGULATORY PROTEIN"/>
    <property type="match status" value="1"/>
</dbReference>
<reference evidence="5 6" key="1">
    <citation type="submission" date="2018-10" db="EMBL/GenBank/DDBJ databases">
        <title>Isolation from cow dung.</title>
        <authorList>
            <person name="Ling L."/>
        </authorList>
    </citation>
    <scope>NUCLEOTIDE SEQUENCE [LARGE SCALE GENOMIC DNA]</scope>
    <source>
        <strain evidence="5 6">NEAU-LL90</strain>
    </source>
</reference>
<dbReference type="EMBL" id="RFFH01000003">
    <property type="protein sequence ID" value="RMI33315.1"/>
    <property type="molecule type" value="Genomic_DNA"/>
</dbReference>
<dbReference type="InterPro" id="IPR002577">
    <property type="entry name" value="HTH_HxlR"/>
</dbReference>
<feature type="domain" description="HTH hxlR-type" evidence="4">
    <location>
        <begin position="12"/>
        <end position="109"/>
    </location>
</feature>
<gene>
    <name evidence="5" type="ORF">EBN03_09070</name>
</gene>
<evidence type="ECO:0000256" key="1">
    <source>
        <dbReference type="ARBA" id="ARBA00023015"/>
    </source>
</evidence>
<dbReference type="AlphaFoldDB" id="A0A3M2LBK4"/>
<dbReference type="Pfam" id="PF01638">
    <property type="entry name" value="HxlR"/>
    <property type="match status" value="1"/>
</dbReference>
<dbReference type="GO" id="GO:0003677">
    <property type="term" value="F:DNA binding"/>
    <property type="evidence" value="ECO:0007669"/>
    <property type="project" value="UniProtKB-KW"/>
</dbReference>
<organism evidence="5 6">
    <name type="scientific">Nocardia stercoris</name>
    <dbReference type="NCBI Taxonomy" id="2483361"/>
    <lineage>
        <taxon>Bacteria</taxon>
        <taxon>Bacillati</taxon>
        <taxon>Actinomycetota</taxon>
        <taxon>Actinomycetes</taxon>
        <taxon>Mycobacteriales</taxon>
        <taxon>Nocardiaceae</taxon>
        <taxon>Nocardia</taxon>
    </lineage>
</organism>
<dbReference type="Proteomes" id="UP000279275">
    <property type="component" value="Unassembled WGS sequence"/>
</dbReference>
<comment type="caution">
    <text evidence="5">The sequence shown here is derived from an EMBL/GenBank/DDBJ whole genome shotgun (WGS) entry which is preliminary data.</text>
</comment>
<evidence type="ECO:0000313" key="5">
    <source>
        <dbReference type="EMBL" id="RMI33315.1"/>
    </source>
</evidence>
<dbReference type="SMART" id="SM00418">
    <property type="entry name" value="HTH_ARSR"/>
    <property type="match status" value="1"/>
</dbReference>